<dbReference type="EMBL" id="AP025593">
    <property type="protein sequence ID" value="BDG16805.1"/>
    <property type="molecule type" value="Genomic_DNA"/>
</dbReference>
<keyword evidence="5" id="KW-1185">Reference proteome</keyword>
<dbReference type="SUPFAM" id="SSF53383">
    <property type="entry name" value="PLP-dependent transferases"/>
    <property type="match status" value="1"/>
</dbReference>
<organism evidence="4 5">
    <name type="scientific">Thermus brockianus</name>
    <dbReference type="NCBI Taxonomy" id="56956"/>
    <lineage>
        <taxon>Bacteria</taxon>
        <taxon>Thermotogati</taxon>
        <taxon>Deinococcota</taxon>
        <taxon>Deinococci</taxon>
        <taxon>Thermales</taxon>
        <taxon>Thermaceae</taxon>
        <taxon>Thermus</taxon>
    </lineage>
</organism>
<gene>
    <name evidence="4" type="ORF">TbrSNM41_15390</name>
</gene>
<reference evidence="4 5" key="1">
    <citation type="journal article" date="2022" name="Microbiol. Resour. Announc.">
        <title>Complete Genome Sequences of Thermus Strains Isolated from Senami Hot Spring in Japan.</title>
        <authorList>
            <person name="Miyazaki K."/>
        </authorList>
    </citation>
    <scope>NUCLEOTIDE SEQUENCE [LARGE SCALE GENOMIC DNA]</scope>
    <source>
        <strain evidence="4 5">SNM4-1</strain>
    </source>
</reference>
<evidence type="ECO:0000259" key="3">
    <source>
        <dbReference type="Pfam" id="PF00266"/>
    </source>
</evidence>
<dbReference type="Gene3D" id="3.90.1150.10">
    <property type="entry name" value="Aspartate Aminotransferase, domain 1"/>
    <property type="match status" value="1"/>
</dbReference>
<proteinExistence type="predicted"/>
<comment type="catalytic activity">
    <reaction evidence="2">
        <text>(sulfur carrier)-H + L-cysteine = (sulfur carrier)-SH + L-alanine</text>
        <dbReference type="Rhea" id="RHEA:43892"/>
        <dbReference type="Rhea" id="RHEA-COMP:14737"/>
        <dbReference type="Rhea" id="RHEA-COMP:14739"/>
        <dbReference type="ChEBI" id="CHEBI:29917"/>
        <dbReference type="ChEBI" id="CHEBI:35235"/>
        <dbReference type="ChEBI" id="CHEBI:57972"/>
        <dbReference type="ChEBI" id="CHEBI:64428"/>
        <dbReference type="EC" id="2.8.1.7"/>
    </reaction>
</comment>
<dbReference type="InterPro" id="IPR015422">
    <property type="entry name" value="PyrdxlP-dep_Trfase_small"/>
</dbReference>
<dbReference type="InterPro" id="IPR000192">
    <property type="entry name" value="Aminotrans_V_dom"/>
</dbReference>
<dbReference type="InterPro" id="IPR015424">
    <property type="entry name" value="PyrdxlP-dep_Trfase"/>
</dbReference>
<evidence type="ECO:0000256" key="1">
    <source>
        <dbReference type="ARBA" id="ARBA00001933"/>
    </source>
</evidence>
<feature type="domain" description="Aminotransferase class V" evidence="3">
    <location>
        <begin position="18"/>
        <end position="119"/>
    </location>
</feature>
<evidence type="ECO:0000313" key="5">
    <source>
        <dbReference type="Proteomes" id="UP000831120"/>
    </source>
</evidence>
<comment type="cofactor">
    <cofactor evidence="1">
        <name>pyridoxal 5'-phosphate</name>
        <dbReference type="ChEBI" id="CHEBI:597326"/>
    </cofactor>
</comment>
<evidence type="ECO:0000313" key="4">
    <source>
        <dbReference type="EMBL" id="BDG16805.1"/>
    </source>
</evidence>
<accession>A0ABM7XKE4</accession>
<protein>
    <recommendedName>
        <fullName evidence="3">Aminotransferase class V domain-containing protein</fullName>
    </recommendedName>
</protein>
<dbReference type="PANTHER" id="PTHR11601:SF34">
    <property type="entry name" value="CYSTEINE DESULFURASE"/>
    <property type="match status" value="1"/>
</dbReference>
<dbReference type="Proteomes" id="UP000831120">
    <property type="component" value="Chromosome"/>
</dbReference>
<evidence type="ECO:0000256" key="2">
    <source>
        <dbReference type="ARBA" id="ARBA00050776"/>
    </source>
</evidence>
<dbReference type="PANTHER" id="PTHR11601">
    <property type="entry name" value="CYSTEINE DESULFURYLASE FAMILY MEMBER"/>
    <property type="match status" value="1"/>
</dbReference>
<dbReference type="Pfam" id="PF00266">
    <property type="entry name" value="Aminotran_5"/>
    <property type="match status" value="1"/>
</dbReference>
<sequence length="133" mass="13749">MAVALEKALRLLPEEAPRLAALRDRLEAGLLAVPGVERNGHPTARLPHLTNVTVKGADGEALLLAMDLLGVAVSSGSACSAGSLEPSHVLLALGRPPREAKASLRFSLGRTTTLEEVDKAVAAFGEAVARARG</sequence>
<name>A0ABM7XKE4_THEBO</name>